<feature type="non-terminal residue" evidence="1">
    <location>
        <position position="124"/>
    </location>
</feature>
<evidence type="ECO:0000313" key="2">
    <source>
        <dbReference type="Proteomes" id="UP000257109"/>
    </source>
</evidence>
<dbReference type="EMBL" id="QJKJ01005685">
    <property type="protein sequence ID" value="RDX89390.1"/>
    <property type="molecule type" value="Genomic_DNA"/>
</dbReference>
<gene>
    <name evidence="1" type="ORF">CR513_28890</name>
</gene>
<feature type="non-terminal residue" evidence="1">
    <location>
        <position position="1"/>
    </location>
</feature>
<organism evidence="1 2">
    <name type="scientific">Mucuna pruriens</name>
    <name type="common">Velvet bean</name>
    <name type="synonym">Dolichos pruriens</name>
    <dbReference type="NCBI Taxonomy" id="157652"/>
    <lineage>
        <taxon>Eukaryota</taxon>
        <taxon>Viridiplantae</taxon>
        <taxon>Streptophyta</taxon>
        <taxon>Embryophyta</taxon>
        <taxon>Tracheophyta</taxon>
        <taxon>Spermatophyta</taxon>
        <taxon>Magnoliopsida</taxon>
        <taxon>eudicotyledons</taxon>
        <taxon>Gunneridae</taxon>
        <taxon>Pentapetalae</taxon>
        <taxon>rosids</taxon>
        <taxon>fabids</taxon>
        <taxon>Fabales</taxon>
        <taxon>Fabaceae</taxon>
        <taxon>Papilionoideae</taxon>
        <taxon>50 kb inversion clade</taxon>
        <taxon>NPAAA clade</taxon>
        <taxon>indigoferoid/millettioid clade</taxon>
        <taxon>Phaseoleae</taxon>
        <taxon>Mucuna</taxon>
    </lineage>
</organism>
<comment type="caution">
    <text evidence="1">The sequence shown here is derived from an EMBL/GenBank/DDBJ whole genome shotgun (WGS) entry which is preliminary data.</text>
</comment>
<keyword evidence="2" id="KW-1185">Reference proteome</keyword>
<name>A0A371GFV4_MUCPR</name>
<sequence>MDACFGYNQNLMSIENKMKPLSYKILHNPREKLIVPLIVNDEATILTLIKEATKQVTTRPSVEILEVREENPRLSLYKSTFLSIFPNILYKNIYFICMDDIHQWPIQCSRSYSYNSFRRSSDPV</sequence>
<reference evidence="1" key="1">
    <citation type="submission" date="2018-05" db="EMBL/GenBank/DDBJ databases">
        <title>Draft genome of Mucuna pruriens seed.</title>
        <authorList>
            <person name="Nnadi N.E."/>
            <person name="Vos R."/>
            <person name="Hasami M.H."/>
            <person name="Devisetty U.K."/>
            <person name="Aguiy J.C."/>
        </authorList>
    </citation>
    <scope>NUCLEOTIDE SEQUENCE [LARGE SCALE GENOMIC DNA]</scope>
    <source>
        <strain evidence="1">JCA_2017</strain>
    </source>
</reference>
<proteinExistence type="predicted"/>
<evidence type="ECO:0000313" key="1">
    <source>
        <dbReference type="EMBL" id="RDX89390.1"/>
    </source>
</evidence>
<protein>
    <submittedName>
        <fullName evidence="1">Uncharacterized protein</fullName>
    </submittedName>
</protein>
<dbReference type="Proteomes" id="UP000257109">
    <property type="component" value="Unassembled WGS sequence"/>
</dbReference>
<dbReference type="AlphaFoldDB" id="A0A371GFV4"/>
<accession>A0A371GFV4</accession>